<dbReference type="InterPro" id="IPR036388">
    <property type="entry name" value="WH-like_DNA-bd_sf"/>
</dbReference>
<dbReference type="PROSITE" id="PS50995">
    <property type="entry name" value="HTH_MARR_2"/>
    <property type="match status" value="1"/>
</dbReference>
<gene>
    <name evidence="2" type="ORF">KDA_71230</name>
</gene>
<protein>
    <submittedName>
        <fullName evidence="2">Transcriptional regulator</fullName>
    </submittedName>
</protein>
<dbReference type="AlphaFoldDB" id="A0A402BJW4"/>
<dbReference type="OrthoDB" id="162531at2"/>
<evidence type="ECO:0000259" key="1">
    <source>
        <dbReference type="PROSITE" id="PS50995"/>
    </source>
</evidence>
<dbReference type="RefSeq" id="WP_126631583.1">
    <property type="nucleotide sequence ID" value="NZ_BIFT01000002.1"/>
</dbReference>
<comment type="caution">
    <text evidence="2">The sequence shown here is derived from an EMBL/GenBank/DDBJ whole genome shotgun (WGS) entry which is preliminary data.</text>
</comment>
<dbReference type="EMBL" id="BIFT01000002">
    <property type="protein sequence ID" value="GCE31639.1"/>
    <property type="molecule type" value="Genomic_DNA"/>
</dbReference>
<dbReference type="Pfam" id="PF01047">
    <property type="entry name" value="MarR"/>
    <property type="match status" value="1"/>
</dbReference>
<reference evidence="3" key="1">
    <citation type="submission" date="2018-12" db="EMBL/GenBank/DDBJ databases">
        <title>Tengunoibacter tsumagoiensis gen. nov., sp. nov., Dictyobacter kobayashii sp. nov., D. alpinus sp. nov., and D. joshuensis sp. nov. and description of Dictyobacteraceae fam. nov. within the order Ktedonobacterales isolated from Tengu-no-mugimeshi.</title>
        <authorList>
            <person name="Wang C.M."/>
            <person name="Zheng Y."/>
            <person name="Sakai Y."/>
            <person name="Toyoda A."/>
            <person name="Minakuchi Y."/>
            <person name="Abe K."/>
            <person name="Yokota A."/>
            <person name="Yabe S."/>
        </authorList>
    </citation>
    <scope>NUCLEOTIDE SEQUENCE [LARGE SCALE GENOMIC DNA]</scope>
    <source>
        <strain evidence="3">Uno16</strain>
    </source>
</reference>
<dbReference type="InterPro" id="IPR000835">
    <property type="entry name" value="HTH_MarR-typ"/>
</dbReference>
<dbReference type="GO" id="GO:0003700">
    <property type="term" value="F:DNA-binding transcription factor activity"/>
    <property type="evidence" value="ECO:0007669"/>
    <property type="project" value="InterPro"/>
</dbReference>
<dbReference type="InterPro" id="IPR039422">
    <property type="entry name" value="MarR/SlyA-like"/>
</dbReference>
<name>A0A402BJW4_9CHLR</name>
<dbReference type="SMART" id="SM00347">
    <property type="entry name" value="HTH_MARR"/>
    <property type="match status" value="1"/>
</dbReference>
<dbReference type="PANTHER" id="PTHR33164">
    <property type="entry name" value="TRANSCRIPTIONAL REGULATOR, MARR FAMILY"/>
    <property type="match status" value="1"/>
</dbReference>
<dbReference type="PANTHER" id="PTHR33164:SF106">
    <property type="entry name" value="TRANSCRIPTIONAL REGULATORY PROTEIN"/>
    <property type="match status" value="1"/>
</dbReference>
<dbReference type="SUPFAM" id="SSF46785">
    <property type="entry name" value="Winged helix' DNA-binding domain"/>
    <property type="match status" value="1"/>
</dbReference>
<keyword evidence="3" id="KW-1185">Reference proteome</keyword>
<evidence type="ECO:0000313" key="2">
    <source>
        <dbReference type="EMBL" id="GCE31639.1"/>
    </source>
</evidence>
<proteinExistence type="predicted"/>
<organism evidence="2 3">
    <name type="scientific">Dictyobacter alpinus</name>
    <dbReference type="NCBI Taxonomy" id="2014873"/>
    <lineage>
        <taxon>Bacteria</taxon>
        <taxon>Bacillati</taxon>
        <taxon>Chloroflexota</taxon>
        <taxon>Ktedonobacteria</taxon>
        <taxon>Ktedonobacterales</taxon>
        <taxon>Dictyobacteraceae</taxon>
        <taxon>Dictyobacter</taxon>
    </lineage>
</organism>
<accession>A0A402BJW4</accession>
<dbReference type="InterPro" id="IPR036390">
    <property type="entry name" value="WH_DNA-bd_sf"/>
</dbReference>
<dbReference type="Gene3D" id="1.10.10.10">
    <property type="entry name" value="Winged helix-like DNA-binding domain superfamily/Winged helix DNA-binding domain"/>
    <property type="match status" value="1"/>
</dbReference>
<sequence length="173" mass="19398">MLQENEGSKKIDLDPTMKERVTHLREEQIMRVVTEVQRSSDISTFFVQAVAGKVGLHPSDLKVLSILSRQSPLSAGRLADLTGLTTGAITFMLDRLEKAGYARRMRHPVDRRIVLIELIPDPLEQATGKYFAAMLRATTDAVRDYSDEQLALVIDFLEKVNAAAEDVMKDLEK</sequence>
<dbReference type="GO" id="GO:0006950">
    <property type="term" value="P:response to stress"/>
    <property type="evidence" value="ECO:0007669"/>
    <property type="project" value="TreeGrafter"/>
</dbReference>
<feature type="domain" description="HTH marR-type" evidence="1">
    <location>
        <begin position="26"/>
        <end position="162"/>
    </location>
</feature>
<evidence type="ECO:0000313" key="3">
    <source>
        <dbReference type="Proteomes" id="UP000287171"/>
    </source>
</evidence>
<dbReference type="Proteomes" id="UP000287171">
    <property type="component" value="Unassembled WGS sequence"/>
</dbReference>